<dbReference type="PANTHER" id="PTHR13734:SF5">
    <property type="entry name" value="CCA TRNA NUCLEOTIDYLTRANSFERASE, MITOCHONDRIAL"/>
    <property type="match status" value="1"/>
</dbReference>
<accession>A0A7S3JSV2</accession>
<dbReference type="Gene3D" id="1.10.3090.10">
    <property type="entry name" value="cca-adding enzyme, domain 2"/>
    <property type="match status" value="1"/>
</dbReference>
<proteinExistence type="inferred from homology"/>
<reference evidence="6" key="1">
    <citation type="submission" date="2021-01" db="EMBL/GenBank/DDBJ databases">
        <authorList>
            <person name="Corre E."/>
            <person name="Pelletier E."/>
            <person name="Niang G."/>
            <person name="Scheremetjew M."/>
            <person name="Finn R."/>
            <person name="Kale V."/>
            <person name="Holt S."/>
            <person name="Cochrane G."/>
            <person name="Meng A."/>
            <person name="Brown T."/>
            <person name="Cohen L."/>
        </authorList>
    </citation>
    <scope>NUCLEOTIDE SEQUENCE</scope>
    <source>
        <strain evidence="6">CCMP1510</strain>
    </source>
</reference>
<dbReference type="GO" id="GO:0052929">
    <property type="term" value="F:ATP:3'-cytidine-cytidine-tRNA adenylyltransferase activity"/>
    <property type="evidence" value="ECO:0007669"/>
    <property type="project" value="TreeGrafter"/>
</dbReference>
<dbReference type="GO" id="GO:0003723">
    <property type="term" value="F:RNA binding"/>
    <property type="evidence" value="ECO:0007669"/>
    <property type="project" value="UniProtKB-KW"/>
</dbReference>
<organism evidence="6">
    <name type="scientific">Aureoumbra lagunensis</name>
    <dbReference type="NCBI Taxonomy" id="44058"/>
    <lineage>
        <taxon>Eukaryota</taxon>
        <taxon>Sar</taxon>
        <taxon>Stramenopiles</taxon>
        <taxon>Ochrophyta</taxon>
        <taxon>Pelagophyceae</taxon>
        <taxon>Pelagomonadales</taxon>
        <taxon>Aureoumbra</taxon>
    </lineage>
</organism>
<dbReference type="AlphaFoldDB" id="A0A7S3JSV2"/>
<dbReference type="SUPFAM" id="SSF81891">
    <property type="entry name" value="Poly A polymerase C-terminal region-like"/>
    <property type="match status" value="1"/>
</dbReference>
<protein>
    <recommendedName>
        <fullName evidence="5">Poly A polymerase head domain-containing protein</fullName>
    </recommendedName>
</protein>
<evidence type="ECO:0000313" key="6">
    <source>
        <dbReference type="EMBL" id="CAE0364007.1"/>
    </source>
</evidence>
<evidence type="ECO:0000256" key="2">
    <source>
        <dbReference type="ARBA" id="ARBA00022679"/>
    </source>
</evidence>
<dbReference type="EMBL" id="HBIJ01006750">
    <property type="protein sequence ID" value="CAE0364007.1"/>
    <property type="molecule type" value="Transcribed_RNA"/>
</dbReference>
<feature type="domain" description="Poly A polymerase head" evidence="5">
    <location>
        <begin position="41"/>
        <end position="183"/>
    </location>
</feature>
<evidence type="ECO:0000256" key="4">
    <source>
        <dbReference type="RuleBase" id="RU003953"/>
    </source>
</evidence>
<sequence length="567" mass="62260">MTESVESLSDLKDAFVELTSNETSLVDILVQAAKPQGTTVRICGGWVRDKALGRVTKDIDVAVDNCSGAAFAERAKAVLEAREDGKSSSSKIAVIAANPDQSKHLETATMRLYGLDVDFVNLRSEAYADAQSRVPTSVHFGTPLEDALRRDFTVNALFFNVHTKRIEDYTQKGWADLRAGVLRTPLEAKITLLDDPLRALRGVRFAARYGFSLDFSFVQACRDPQVKQALLTKVSRERVGKEIRGAFGASAKGALRALNELVNLNLASATFRAVHAQSCIWNNDIDTTTKESLQTLFDTNDKVISDTTSSIWRHASRCLNAHASLDFVHDPDGAAFRTRGGAQLALGLTLVPLAQATAIATNAKKNAPLPAAICRDGLKLPNNDIDKVHKLTSRAIPLAILVHRVAALYSSDQYDKDQFAELRRDVGNFLFDTKELWIETTAVARAFELATKEELWSDKEHFDLEAARPIIDAYATFLSAVRDSTRLGLDNIWSALIPFFDGNSITEAVGIPKGPAVGVLLQAQRDFQLAHPAASKTACQAFLTNHYITLRDSDQLQAAVQNKKRRH</sequence>
<comment type="similarity">
    <text evidence="1 4">Belongs to the tRNA nucleotidyltransferase/poly(A) polymerase family.</text>
</comment>
<evidence type="ECO:0000256" key="1">
    <source>
        <dbReference type="ARBA" id="ARBA00007265"/>
    </source>
</evidence>
<name>A0A7S3JSV2_9STRA</name>
<dbReference type="InterPro" id="IPR002646">
    <property type="entry name" value="PolA_pol_head_dom"/>
</dbReference>
<dbReference type="CDD" id="cd05398">
    <property type="entry name" value="NT_ClassII-CCAase"/>
    <property type="match status" value="1"/>
</dbReference>
<dbReference type="Gene3D" id="3.30.460.10">
    <property type="entry name" value="Beta Polymerase, domain 2"/>
    <property type="match status" value="1"/>
</dbReference>
<dbReference type="GO" id="GO:0052927">
    <property type="term" value="F:CC tRNA cytidylyltransferase activity"/>
    <property type="evidence" value="ECO:0007669"/>
    <property type="project" value="TreeGrafter"/>
</dbReference>
<evidence type="ECO:0000259" key="5">
    <source>
        <dbReference type="Pfam" id="PF01743"/>
    </source>
</evidence>
<dbReference type="GO" id="GO:0001680">
    <property type="term" value="P:tRNA 3'-terminal CCA addition"/>
    <property type="evidence" value="ECO:0007669"/>
    <property type="project" value="TreeGrafter"/>
</dbReference>
<evidence type="ECO:0000256" key="3">
    <source>
        <dbReference type="ARBA" id="ARBA00022884"/>
    </source>
</evidence>
<dbReference type="InterPro" id="IPR043519">
    <property type="entry name" value="NT_sf"/>
</dbReference>
<dbReference type="PANTHER" id="PTHR13734">
    <property type="entry name" value="TRNA-NUCLEOTIDYLTRANSFERASE"/>
    <property type="match status" value="1"/>
</dbReference>
<keyword evidence="3 4" id="KW-0694">RNA-binding</keyword>
<dbReference type="Pfam" id="PF01743">
    <property type="entry name" value="PolyA_pol"/>
    <property type="match status" value="1"/>
</dbReference>
<dbReference type="SUPFAM" id="SSF81301">
    <property type="entry name" value="Nucleotidyltransferase"/>
    <property type="match status" value="1"/>
</dbReference>
<keyword evidence="2 4" id="KW-0808">Transferase</keyword>
<gene>
    <name evidence="6" type="ORF">ALAG00032_LOCUS4748</name>
</gene>